<comment type="caution">
    <text evidence="3">The sequence shown here is derived from an EMBL/GenBank/DDBJ whole genome shotgun (WGS) entry which is preliminary data.</text>
</comment>
<evidence type="ECO:0000256" key="1">
    <source>
        <dbReference type="SAM" id="MobiDB-lite"/>
    </source>
</evidence>
<dbReference type="AlphaFoldDB" id="A0ABD1DZN8"/>
<name>A0ABD1DZN8_HYPHA</name>
<dbReference type="Pfam" id="PF23309">
    <property type="entry name" value="DUF7083"/>
    <property type="match status" value="1"/>
</dbReference>
<gene>
    <name evidence="3" type="ORF">ABEB36_015522</name>
</gene>
<keyword evidence="4" id="KW-1185">Reference proteome</keyword>
<dbReference type="Proteomes" id="UP001566132">
    <property type="component" value="Unassembled WGS sequence"/>
</dbReference>
<evidence type="ECO:0000259" key="2">
    <source>
        <dbReference type="Pfam" id="PF23309"/>
    </source>
</evidence>
<proteinExistence type="predicted"/>
<organism evidence="3 4">
    <name type="scientific">Hypothenemus hampei</name>
    <name type="common">Coffee berry borer</name>
    <dbReference type="NCBI Taxonomy" id="57062"/>
    <lineage>
        <taxon>Eukaryota</taxon>
        <taxon>Metazoa</taxon>
        <taxon>Ecdysozoa</taxon>
        <taxon>Arthropoda</taxon>
        <taxon>Hexapoda</taxon>
        <taxon>Insecta</taxon>
        <taxon>Pterygota</taxon>
        <taxon>Neoptera</taxon>
        <taxon>Endopterygota</taxon>
        <taxon>Coleoptera</taxon>
        <taxon>Polyphaga</taxon>
        <taxon>Cucujiformia</taxon>
        <taxon>Curculionidae</taxon>
        <taxon>Scolytinae</taxon>
        <taxon>Hypothenemus</taxon>
    </lineage>
</organism>
<evidence type="ECO:0000313" key="3">
    <source>
        <dbReference type="EMBL" id="KAL1487872.1"/>
    </source>
</evidence>
<accession>A0ABD1DZN8</accession>
<evidence type="ECO:0000313" key="4">
    <source>
        <dbReference type="Proteomes" id="UP001566132"/>
    </source>
</evidence>
<protein>
    <recommendedName>
        <fullName evidence="2">DUF7083 domain-containing protein</fullName>
    </recommendedName>
</protein>
<reference evidence="3 4" key="1">
    <citation type="submission" date="2024-05" db="EMBL/GenBank/DDBJ databases">
        <title>Genetic variation in Jamaican populations of the coffee berry borer (Hypothenemus hampei).</title>
        <authorList>
            <person name="Errbii M."/>
            <person name="Myrie A."/>
        </authorList>
    </citation>
    <scope>NUCLEOTIDE SEQUENCE [LARGE SCALE GENOMIC DNA]</scope>
    <source>
        <strain evidence="3">JA-Hopewell-2020-01-JO</strain>
        <tissue evidence="3">Whole body</tissue>
    </source>
</reference>
<sequence length="135" mass="15574">MAHQEEIGKTLIEFTKSQQDLARKQQADLLKSQQDFLMQFATQVGKNSSNGNEIRMESLASAITEFNYNEHSGHTFNAWFRRHEGIFEENAMLRKLPAVNFRTSNKRKTKQPRQSYSPQELNIGPIEPDRAGKAY</sequence>
<dbReference type="EMBL" id="JBDJPC010000017">
    <property type="protein sequence ID" value="KAL1487872.1"/>
    <property type="molecule type" value="Genomic_DNA"/>
</dbReference>
<dbReference type="InterPro" id="IPR055510">
    <property type="entry name" value="DUF7083"/>
</dbReference>
<feature type="domain" description="DUF7083" evidence="2">
    <location>
        <begin position="56"/>
        <end position="91"/>
    </location>
</feature>
<feature type="region of interest" description="Disordered" evidence="1">
    <location>
        <begin position="100"/>
        <end position="135"/>
    </location>
</feature>